<evidence type="ECO:0000313" key="3">
    <source>
        <dbReference type="Proteomes" id="UP001212997"/>
    </source>
</evidence>
<reference evidence="2" key="1">
    <citation type="submission" date="2022-07" db="EMBL/GenBank/DDBJ databases">
        <title>Genome Sequence of Physisporinus lineatus.</title>
        <authorList>
            <person name="Buettner E."/>
        </authorList>
    </citation>
    <scope>NUCLEOTIDE SEQUENCE</scope>
    <source>
        <strain evidence="2">VT162</strain>
    </source>
</reference>
<evidence type="ECO:0000313" key="2">
    <source>
        <dbReference type="EMBL" id="KAJ3488286.1"/>
    </source>
</evidence>
<sequence length="84" mass="9384">MTVGAVLIAPYLKPANGVGDTPPLPYYLYCLVGIAVLAFGVIYWAIWRILLPDVFGYELIPRKETLDDGTVITLFSRQKARKKL</sequence>
<dbReference type="AlphaFoldDB" id="A0AAD5YLG2"/>
<keyword evidence="1" id="KW-0472">Membrane</keyword>
<name>A0AAD5YLG2_9APHY</name>
<organism evidence="2 3">
    <name type="scientific">Meripilus lineatus</name>
    <dbReference type="NCBI Taxonomy" id="2056292"/>
    <lineage>
        <taxon>Eukaryota</taxon>
        <taxon>Fungi</taxon>
        <taxon>Dikarya</taxon>
        <taxon>Basidiomycota</taxon>
        <taxon>Agaricomycotina</taxon>
        <taxon>Agaricomycetes</taxon>
        <taxon>Polyporales</taxon>
        <taxon>Meripilaceae</taxon>
        <taxon>Meripilus</taxon>
    </lineage>
</organism>
<gene>
    <name evidence="2" type="ORF">NLI96_g2943</name>
</gene>
<protein>
    <submittedName>
        <fullName evidence="2">Uncharacterized protein</fullName>
    </submittedName>
</protein>
<evidence type="ECO:0000256" key="1">
    <source>
        <dbReference type="SAM" id="Phobius"/>
    </source>
</evidence>
<dbReference type="Proteomes" id="UP001212997">
    <property type="component" value="Unassembled WGS sequence"/>
</dbReference>
<keyword evidence="1" id="KW-0812">Transmembrane</keyword>
<keyword evidence="3" id="KW-1185">Reference proteome</keyword>
<feature type="transmembrane region" description="Helical" evidence="1">
    <location>
        <begin position="26"/>
        <end position="46"/>
    </location>
</feature>
<comment type="caution">
    <text evidence="2">The sequence shown here is derived from an EMBL/GenBank/DDBJ whole genome shotgun (WGS) entry which is preliminary data.</text>
</comment>
<accession>A0AAD5YLG2</accession>
<proteinExistence type="predicted"/>
<dbReference type="EMBL" id="JANAWD010000070">
    <property type="protein sequence ID" value="KAJ3488286.1"/>
    <property type="molecule type" value="Genomic_DNA"/>
</dbReference>
<keyword evidence="1" id="KW-1133">Transmembrane helix</keyword>